<dbReference type="InterPro" id="IPR027417">
    <property type="entry name" value="P-loop_NTPase"/>
</dbReference>
<feature type="transmembrane region" description="Helical" evidence="7">
    <location>
        <begin position="255"/>
        <end position="273"/>
    </location>
</feature>
<dbReference type="GO" id="GO:0005524">
    <property type="term" value="F:ATP binding"/>
    <property type="evidence" value="ECO:0007669"/>
    <property type="project" value="UniProtKB-KW"/>
</dbReference>
<feature type="transmembrane region" description="Helical" evidence="7">
    <location>
        <begin position="60"/>
        <end position="80"/>
    </location>
</feature>
<sequence length="574" mass="64739">MNKYFMSKYAMSEKGANNLSKAIFSRTILNFTKLFPTIIAFMFLSQYLGSIEGIKTARELTFNNYLVIIVTMVLVMFIVARWDYTRLYTNVYMESSNIRVDIANRLKKLPLSYFGKRDLTDIASTMMGDITLYEEIFSHSVPHIYATTISTLVISIMLLAYNFKLGVATLWVIPISLIISFTAKRMQKKAANKWVVKNREVFDNLQESIEQIEEIKSYNLEKESLNRFYGKLSDSTKEKMNVEFVSSVSTGFANILLKLGIVSVAVVGANMFIAGEINILVYVIFLMISVSVYLPIEGIIVFMAMISTLDSVVARMKEIKTMQIQEGKTEMNPKNYDIEFQDVYFGYDDYSVINGVSFTAKQGEVTALIGESGSGKSTIAKLAARFWDIDKGKILLGGEDISKVDPEILLKNFSIVFQDVVLFNSSIKDNIKIGKKDATEDDINRAVMASRCNEFLERMPDGIDTIIGENGERLSGGERQRISIARALLKDAPIILMDEATASLDVENESLIQEALSELIKDKTVIVIAHRMRTIRNADKIVLLKEGKIEDFGSDDELLSRSSVYRKMLDRSSK</sequence>
<dbReference type="Pfam" id="PF00664">
    <property type="entry name" value="ABC_membrane"/>
    <property type="match status" value="1"/>
</dbReference>
<dbReference type="GO" id="GO:0140359">
    <property type="term" value="F:ABC-type transporter activity"/>
    <property type="evidence" value="ECO:0007669"/>
    <property type="project" value="InterPro"/>
</dbReference>
<evidence type="ECO:0000313" key="11">
    <source>
        <dbReference type="Proteomes" id="UP000440713"/>
    </source>
</evidence>
<evidence type="ECO:0000256" key="7">
    <source>
        <dbReference type="SAM" id="Phobius"/>
    </source>
</evidence>
<dbReference type="Gene3D" id="1.20.1560.10">
    <property type="entry name" value="ABC transporter type 1, transmembrane domain"/>
    <property type="match status" value="1"/>
</dbReference>
<protein>
    <submittedName>
        <fullName evidence="10">ABC transporter ATP-binding protein</fullName>
    </submittedName>
</protein>
<dbReference type="SUPFAM" id="SSF52540">
    <property type="entry name" value="P-loop containing nucleoside triphosphate hydrolases"/>
    <property type="match status" value="1"/>
</dbReference>
<dbReference type="InterPro" id="IPR017871">
    <property type="entry name" value="ABC_transporter-like_CS"/>
</dbReference>
<dbReference type="PANTHER" id="PTHR24221:SF397">
    <property type="entry name" value="ABC TRANSPORTER, ATP-BINDING TRANSMEMBRANE PROTEIN"/>
    <property type="match status" value="1"/>
</dbReference>
<feature type="transmembrane region" description="Helical" evidence="7">
    <location>
        <begin position="167"/>
        <end position="183"/>
    </location>
</feature>
<dbReference type="CDD" id="cd07346">
    <property type="entry name" value="ABC_6TM_exporters"/>
    <property type="match status" value="1"/>
</dbReference>
<evidence type="ECO:0000259" key="9">
    <source>
        <dbReference type="PROSITE" id="PS50929"/>
    </source>
</evidence>
<feature type="domain" description="ABC transporter" evidence="8">
    <location>
        <begin position="338"/>
        <end position="571"/>
    </location>
</feature>
<dbReference type="Pfam" id="PF00005">
    <property type="entry name" value="ABC_tran"/>
    <property type="match status" value="1"/>
</dbReference>
<dbReference type="Gene3D" id="3.40.50.300">
    <property type="entry name" value="P-loop containing nucleotide triphosphate hydrolases"/>
    <property type="match status" value="1"/>
</dbReference>
<comment type="subcellular location">
    <subcellularLocation>
        <location evidence="1">Cell membrane</location>
        <topology evidence="1">Multi-pass membrane protein</topology>
    </subcellularLocation>
</comment>
<dbReference type="InterPro" id="IPR011527">
    <property type="entry name" value="ABC1_TM_dom"/>
</dbReference>
<accession>A0A6N7XCX0</accession>
<dbReference type="RefSeq" id="WP_154537936.1">
    <property type="nucleotide sequence ID" value="NZ_JAXFFP010000009.1"/>
</dbReference>
<dbReference type="InterPro" id="IPR039421">
    <property type="entry name" value="Type_1_exporter"/>
</dbReference>
<dbReference type="PANTHER" id="PTHR24221">
    <property type="entry name" value="ATP-BINDING CASSETTE SUB-FAMILY B"/>
    <property type="match status" value="1"/>
</dbReference>
<feature type="domain" description="ABC transmembrane type-1" evidence="9">
    <location>
        <begin position="37"/>
        <end position="308"/>
    </location>
</feature>
<proteinExistence type="predicted"/>
<dbReference type="FunFam" id="3.40.50.300:FF:000218">
    <property type="entry name" value="Multidrug ABC transporter ATP-binding protein"/>
    <property type="match status" value="1"/>
</dbReference>
<evidence type="ECO:0000256" key="6">
    <source>
        <dbReference type="ARBA" id="ARBA00023136"/>
    </source>
</evidence>
<dbReference type="PROSITE" id="PS50929">
    <property type="entry name" value="ABC_TM1F"/>
    <property type="match status" value="1"/>
</dbReference>
<dbReference type="InterPro" id="IPR036640">
    <property type="entry name" value="ABC1_TM_sf"/>
</dbReference>
<name>A0A6N7XCX0_9FIRM</name>
<keyword evidence="2 7" id="KW-0812">Transmembrane</keyword>
<dbReference type="Proteomes" id="UP000440713">
    <property type="component" value="Unassembled WGS sequence"/>
</dbReference>
<dbReference type="InterPro" id="IPR003593">
    <property type="entry name" value="AAA+_ATPase"/>
</dbReference>
<gene>
    <name evidence="10" type="ORF">FYJ71_06155</name>
</gene>
<comment type="caution">
    <text evidence="10">The sequence shown here is derived from an EMBL/GenBank/DDBJ whole genome shotgun (WGS) entry which is preliminary data.</text>
</comment>
<dbReference type="GO" id="GO:0016887">
    <property type="term" value="F:ATP hydrolysis activity"/>
    <property type="evidence" value="ECO:0007669"/>
    <property type="project" value="InterPro"/>
</dbReference>
<feature type="transmembrane region" description="Helical" evidence="7">
    <location>
        <begin position="279"/>
        <end position="306"/>
    </location>
</feature>
<reference evidence="10 11" key="1">
    <citation type="submission" date="2019-08" db="EMBL/GenBank/DDBJ databases">
        <title>In-depth cultivation of the pig gut microbiome towards novel bacterial diversity and tailored functional studies.</title>
        <authorList>
            <person name="Wylensek D."/>
            <person name="Hitch T.C.A."/>
            <person name="Clavel T."/>
        </authorList>
    </citation>
    <scope>NUCLEOTIDE SEQUENCE [LARGE SCALE GENOMIC DNA]</scope>
    <source>
        <strain evidence="10 11">WCA-SAB-591-4A-A</strain>
    </source>
</reference>
<dbReference type="InterPro" id="IPR003439">
    <property type="entry name" value="ABC_transporter-like_ATP-bd"/>
</dbReference>
<feature type="transmembrane region" description="Helical" evidence="7">
    <location>
        <begin position="28"/>
        <end position="48"/>
    </location>
</feature>
<dbReference type="GO" id="GO:0034040">
    <property type="term" value="F:ATPase-coupled lipid transmembrane transporter activity"/>
    <property type="evidence" value="ECO:0007669"/>
    <property type="project" value="TreeGrafter"/>
</dbReference>
<evidence type="ECO:0000256" key="3">
    <source>
        <dbReference type="ARBA" id="ARBA00022741"/>
    </source>
</evidence>
<dbReference type="GO" id="GO:0005886">
    <property type="term" value="C:plasma membrane"/>
    <property type="evidence" value="ECO:0007669"/>
    <property type="project" value="UniProtKB-SubCell"/>
</dbReference>
<evidence type="ECO:0000313" key="10">
    <source>
        <dbReference type="EMBL" id="MST62546.1"/>
    </source>
</evidence>
<dbReference type="PROSITE" id="PS50893">
    <property type="entry name" value="ABC_TRANSPORTER_2"/>
    <property type="match status" value="1"/>
</dbReference>
<dbReference type="PROSITE" id="PS00211">
    <property type="entry name" value="ABC_TRANSPORTER_1"/>
    <property type="match status" value="1"/>
</dbReference>
<keyword evidence="3" id="KW-0547">Nucleotide-binding</keyword>
<dbReference type="AlphaFoldDB" id="A0A6N7XCX0"/>
<keyword evidence="4 10" id="KW-0067">ATP-binding</keyword>
<keyword evidence="6 7" id="KW-0472">Membrane</keyword>
<evidence type="ECO:0000256" key="2">
    <source>
        <dbReference type="ARBA" id="ARBA00022692"/>
    </source>
</evidence>
<dbReference type="SUPFAM" id="SSF90123">
    <property type="entry name" value="ABC transporter transmembrane region"/>
    <property type="match status" value="1"/>
</dbReference>
<evidence type="ECO:0000256" key="4">
    <source>
        <dbReference type="ARBA" id="ARBA00022840"/>
    </source>
</evidence>
<dbReference type="SMART" id="SM00382">
    <property type="entry name" value="AAA"/>
    <property type="match status" value="1"/>
</dbReference>
<evidence type="ECO:0000259" key="8">
    <source>
        <dbReference type="PROSITE" id="PS50893"/>
    </source>
</evidence>
<organism evidence="10 11">
    <name type="scientific">Peptostreptococcus porci</name>
    <dbReference type="NCBI Taxonomy" id="2652282"/>
    <lineage>
        <taxon>Bacteria</taxon>
        <taxon>Bacillati</taxon>
        <taxon>Bacillota</taxon>
        <taxon>Clostridia</taxon>
        <taxon>Peptostreptococcales</taxon>
        <taxon>Peptostreptococcaceae</taxon>
        <taxon>Peptostreptococcus</taxon>
    </lineage>
</organism>
<evidence type="ECO:0000256" key="5">
    <source>
        <dbReference type="ARBA" id="ARBA00022989"/>
    </source>
</evidence>
<keyword evidence="5 7" id="KW-1133">Transmembrane helix</keyword>
<dbReference type="EMBL" id="VUNE01000003">
    <property type="protein sequence ID" value="MST62546.1"/>
    <property type="molecule type" value="Genomic_DNA"/>
</dbReference>
<keyword evidence="11" id="KW-1185">Reference proteome</keyword>
<evidence type="ECO:0000256" key="1">
    <source>
        <dbReference type="ARBA" id="ARBA00004651"/>
    </source>
</evidence>